<accession>A0A1X9NEN0</accession>
<proteinExistence type="predicted"/>
<keyword evidence="3" id="KW-1185">Reference proteome</keyword>
<sequence length="113" mass="12242">MVKKVLILVVLISIPLSEIAAKSYTPSQLRSMVNSGDYPDQGGVSTETQSISFSACVTKVKGVLSSVSGQYPYKIIVNTNVLYTSKLWTNDAAMTLSCSSLDRKLVITTAKYK</sequence>
<dbReference type="EMBL" id="CP019343">
    <property type="protein sequence ID" value="ARN74892.1"/>
    <property type="molecule type" value="Genomic_DNA"/>
</dbReference>
<dbReference type="Proteomes" id="UP000193450">
    <property type="component" value="Chromosome"/>
</dbReference>
<dbReference type="RefSeq" id="WP_157117946.1">
    <property type="nucleotide sequence ID" value="NZ_CP019343.1"/>
</dbReference>
<reference evidence="2 3" key="1">
    <citation type="submission" date="2016-11" db="EMBL/GenBank/DDBJ databases">
        <title>Trade-off between light-utilization and light-protection in marine flavobacteria.</title>
        <authorList>
            <person name="Kumagai Y."/>
        </authorList>
    </citation>
    <scope>NUCLEOTIDE SEQUENCE [LARGE SCALE GENOMIC DNA]</scope>
    <source>
        <strain evidence="2 3">NBRC 107125</strain>
    </source>
</reference>
<gene>
    <name evidence="2" type="ORF">BST96_12665</name>
</gene>
<organism evidence="2 3">
    <name type="scientific">Oceanicoccus sagamiensis</name>
    <dbReference type="NCBI Taxonomy" id="716816"/>
    <lineage>
        <taxon>Bacteria</taxon>
        <taxon>Pseudomonadati</taxon>
        <taxon>Pseudomonadota</taxon>
        <taxon>Gammaproteobacteria</taxon>
        <taxon>Cellvibrionales</taxon>
        <taxon>Spongiibacteraceae</taxon>
        <taxon>Oceanicoccus</taxon>
    </lineage>
</organism>
<protein>
    <submittedName>
        <fullName evidence="2">Uncharacterized protein</fullName>
    </submittedName>
</protein>
<evidence type="ECO:0000313" key="2">
    <source>
        <dbReference type="EMBL" id="ARN74892.1"/>
    </source>
</evidence>
<evidence type="ECO:0000313" key="3">
    <source>
        <dbReference type="Proteomes" id="UP000193450"/>
    </source>
</evidence>
<feature type="signal peptide" evidence="1">
    <location>
        <begin position="1"/>
        <end position="20"/>
    </location>
</feature>
<name>A0A1X9NEN0_9GAMM</name>
<dbReference type="KEGG" id="osg:BST96_12665"/>
<feature type="chain" id="PRO_5013141079" evidence="1">
    <location>
        <begin position="21"/>
        <end position="113"/>
    </location>
</feature>
<evidence type="ECO:0000256" key="1">
    <source>
        <dbReference type="SAM" id="SignalP"/>
    </source>
</evidence>
<dbReference type="OrthoDB" id="6464851at2"/>
<keyword evidence="1" id="KW-0732">Signal</keyword>
<dbReference type="AlphaFoldDB" id="A0A1X9NEN0"/>